<comment type="similarity">
    <text evidence="2">Belongs to the glycosyl hydrolase 88 family.</text>
</comment>
<accession>A0A7W5G987</accession>
<dbReference type="SUPFAM" id="SSF48208">
    <property type="entry name" value="Six-hairpin glycosidases"/>
    <property type="match status" value="1"/>
</dbReference>
<dbReference type="PANTHER" id="PTHR36845">
    <property type="entry name" value="HYDROLASE, PUTATIVE (AFU_ORTHOLOGUE AFUA_7G05090)-RELATED"/>
    <property type="match status" value="1"/>
</dbReference>
<evidence type="ECO:0000256" key="4">
    <source>
        <dbReference type="PIRSR" id="PIRSR610905-2"/>
    </source>
</evidence>
<evidence type="ECO:0000313" key="5">
    <source>
        <dbReference type="EMBL" id="MBB3151869.1"/>
    </source>
</evidence>
<name>A0A7W5G987_9BACL</name>
<dbReference type="GO" id="GO:0000272">
    <property type="term" value="P:polysaccharide catabolic process"/>
    <property type="evidence" value="ECO:0007669"/>
    <property type="project" value="TreeGrafter"/>
</dbReference>
<keyword evidence="5" id="KW-0326">Glycosidase</keyword>
<keyword evidence="6" id="KW-1185">Reference proteome</keyword>
<evidence type="ECO:0000256" key="3">
    <source>
        <dbReference type="PIRSR" id="PIRSR610905-1"/>
    </source>
</evidence>
<dbReference type="AlphaFoldDB" id="A0A7W5G987"/>
<feature type="active site" description="Proton donor" evidence="3">
    <location>
        <position position="153"/>
    </location>
</feature>
<dbReference type="InterPro" id="IPR052369">
    <property type="entry name" value="UG_Glycosaminoglycan_Hydrolase"/>
</dbReference>
<feature type="binding site" evidence="4">
    <location>
        <position position="229"/>
    </location>
    <ligand>
        <name>substrate</name>
    </ligand>
</feature>
<dbReference type="EC" id="3.2.1.180" evidence="5"/>
<feature type="binding site" evidence="4">
    <location>
        <position position="225"/>
    </location>
    <ligand>
        <name>substrate</name>
    </ligand>
</feature>
<dbReference type="EMBL" id="JACHXW010000004">
    <property type="protein sequence ID" value="MBB3151869.1"/>
    <property type="molecule type" value="Genomic_DNA"/>
</dbReference>
<proteinExistence type="inferred from homology"/>
<dbReference type="Gene3D" id="1.50.10.10">
    <property type="match status" value="1"/>
</dbReference>
<dbReference type="InterPro" id="IPR010905">
    <property type="entry name" value="Glyco_hydro_88"/>
</dbReference>
<protein>
    <submittedName>
        <fullName evidence="5">Unsaturated chondroitin disaccharide hydrolase</fullName>
        <ecNumber evidence="5">3.2.1.180</ecNumber>
    </submittedName>
</protein>
<evidence type="ECO:0000313" key="6">
    <source>
        <dbReference type="Proteomes" id="UP000518605"/>
    </source>
</evidence>
<gene>
    <name evidence="5" type="ORF">FHS16_001915</name>
</gene>
<organism evidence="5 6">
    <name type="scientific">Paenibacillus endophyticus</name>
    <dbReference type="NCBI Taxonomy" id="1294268"/>
    <lineage>
        <taxon>Bacteria</taxon>
        <taxon>Bacillati</taxon>
        <taxon>Bacillota</taxon>
        <taxon>Bacilli</taxon>
        <taxon>Bacillales</taxon>
        <taxon>Paenibacillaceae</taxon>
        <taxon>Paenibacillus</taxon>
    </lineage>
</organism>
<feature type="active site" description="Nucleophile" evidence="3">
    <location>
        <position position="92"/>
    </location>
</feature>
<dbReference type="Pfam" id="PF07470">
    <property type="entry name" value="Glyco_hydro_88"/>
    <property type="match status" value="1"/>
</dbReference>
<dbReference type="RefSeq" id="WP_183561196.1">
    <property type="nucleotide sequence ID" value="NZ_CBCSLB010000008.1"/>
</dbReference>
<feature type="binding site" evidence="4">
    <location>
        <position position="153"/>
    </location>
    <ligand>
        <name>substrate</name>
    </ligand>
</feature>
<evidence type="ECO:0000256" key="2">
    <source>
        <dbReference type="ARBA" id="ARBA00038358"/>
    </source>
</evidence>
<comment type="caution">
    <text evidence="5">The sequence shown here is derived from an EMBL/GenBank/DDBJ whole genome shotgun (WGS) entry which is preliminary data.</text>
</comment>
<reference evidence="5 6" key="1">
    <citation type="submission" date="2020-08" db="EMBL/GenBank/DDBJ databases">
        <title>Genomic Encyclopedia of Type Strains, Phase III (KMG-III): the genomes of soil and plant-associated and newly described type strains.</title>
        <authorList>
            <person name="Whitman W."/>
        </authorList>
    </citation>
    <scope>NUCLEOTIDE SEQUENCE [LARGE SCALE GENOMIC DNA]</scope>
    <source>
        <strain evidence="5 6">CECT 8234</strain>
    </source>
</reference>
<sequence>MNARLDWVEEAWQQVISKISRTSHSIGASFPNGSANGHYDRSSPHDWVAGFWPGLLWLVYRETKDDRFKQIAVECERQISQTLWAFDQLHHDVGFMFGLSSINQYLLLEDEEAKRHALMAASLLAGRFNAAGGFIRAWPNWGGEDHSGWAIIDCLMNLPLLYWASQEINDPRYRHIADIHADTVLREFLLEDGSVHHIVSFNPETGERIEALAGQGYAADSAWARGAAWALYGFARCYSYTGKVKYAIAAKRVATFFLDHLPVDNVPYWDFRLPEFGDDAPRDSSAAAIAASGLIELAEGLPGVEGEMYKQRAADILRSLHENYGAWDSNEEGLLLHATGYFDKGIYVDAPLIYGDYYFAEALLKLKDSAYAKKEEGN</sequence>
<evidence type="ECO:0000256" key="1">
    <source>
        <dbReference type="ARBA" id="ARBA00022801"/>
    </source>
</evidence>
<dbReference type="GO" id="GO:0102212">
    <property type="term" value="F:unsaturated chondroitin disaccharide hydrolase activity"/>
    <property type="evidence" value="ECO:0007669"/>
    <property type="project" value="UniProtKB-EC"/>
</dbReference>
<dbReference type="GO" id="GO:0052757">
    <property type="term" value="F:chondroitin hydrolase activity"/>
    <property type="evidence" value="ECO:0007669"/>
    <property type="project" value="TreeGrafter"/>
</dbReference>
<feature type="binding site" evidence="4">
    <location>
        <position position="92"/>
    </location>
    <ligand>
        <name>substrate</name>
    </ligand>
</feature>
<dbReference type="InterPro" id="IPR008928">
    <property type="entry name" value="6-hairpin_glycosidase_sf"/>
</dbReference>
<dbReference type="Proteomes" id="UP000518605">
    <property type="component" value="Unassembled WGS sequence"/>
</dbReference>
<dbReference type="PANTHER" id="PTHR36845:SF1">
    <property type="entry name" value="HYDROLASE, PUTATIVE (AFU_ORTHOLOGUE AFUA_7G05090)-RELATED"/>
    <property type="match status" value="1"/>
</dbReference>
<dbReference type="InterPro" id="IPR012341">
    <property type="entry name" value="6hp_glycosidase-like_sf"/>
</dbReference>
<keyword evidence="1 5" id="KW-0378">Hydrolase</keyword>